<evidence type="ECO:0000256" key="3">
    <source>
        <dbReference type="ARBA" id="ARBA00011002"/>
    </source>
</evidence>
<comment type="similarity">
    <text evidence="3 6">Belongs to the NifD/NifK/NifE/NifN family.</text>
</comment>
<proteinExistence type="inferred from homology"/>
<feature type="domain" description="Nitrogenase/oxidoreductase component 1" evidence="7">
    <location>
        <begin position="36"/>
        <end position="430"/>
    </location>
</feature>
<comment type="function">
    <text evidence="1">This protein may play a role in the biosynthesis of the prosthetic group of nitrogenase (FeMo cofactor).</text>
</comment>
<dbReference type="EMBL" id="LR778114">
    <property type="protein sequence ID" value="CAB1127962.1"/>
    <property type="molecule type" value="Genomic_DNA"/>
</dbReference>
<protein>
    <recommendedName>
        <fullName evidence="4">Nitrogenase iron-molybdenum cofactor biosynthesis protein NifE</fullName>
    </recommendedName>
</protein>
<evidence type="ECO:0000313" key="9">
    <source>
        <dbReference type="Proteomes" id="UP000503399"/>
    </source>
</evidence>
<dbReference type="Gene3D" id="3.40.50.1980">
    <property type="entry name" value="Nitrogenase molybdenum iron protein domain"/>
    <property type="match status" value="1"/>
</dbReference>
<dbReference type="Pfam" id="PF00148">
    <property type="entry name" value="Oxidored_nitro"/>
    <property type="match status" value="1"/>
</dbReference>
<organism evidence="8 9">
    <name type="scientific">Candidatus Hydrogenisulfobacillus filiaventi</name>
    <dbReference type="NCBI Taxonomy" id="2707344"/>
    <lineage>
        <taxon>Bacteria</taxon>
        <taxon>Bacillati</taxon>
        <taxon>Bacillota</taxon>
        <taxon>Clostridia</taxon>
        <taxon>Eubacteriales</taxon>
        <taxon>Clostridiales Family XVII. Incertae Sedis</taxon>
        <taxon>Candidatus Hydrogenisulfobacillus</taxon>
    </lineage>
</organism>
<dbReference type="InterPro" id="IPR000510">
    <property type="entry name" value="Nase/OxRdtase_comp1"/>
</dbReference>
<accession>A0A6F8ZES9</accession>
<evidence type="ECO:0000256" key="6">
    <source>
        <dbReference type="RuleBase" id="RU004021"/>
    </source>
</evidence>
<dbReference type="SUPFAM" id="SSF53807">
    <property type="entry name" value="Helical backbone' metal receptor"/>
    <property type="match status" value="1"/>
</dbReference>
<evidence type="ECO:0000256" key="1">
    <source>
        <dbReference type="ARBA" id="ARBA00003171"/>
    </source>
</evidence>
<dbReference type="InterPro" id="IPR049939">
    <property type="entry name" value="NifE-like"/>
</dbReference>
<evidence type="ECO:0000256" key="4">
    <source>
        <dbReference type="ARBA" id="ARBA00013280"/>
    </source>
</evidence>
<evidence type="ECO:0000256" key="5">
    <source>
        <dbReference type="ARBA" id="ARBA00023231"/>
    </source>
</evidence>
<dbReference type="UniPathway" id="UPA00782"/>
<dbReference type="InterPro" id="IPR000318">
    <property type="entry name" value="Nase_comp1_CS"/>
</dbReference>
<evidence type="ECO:0000259" key="7">
    <source>
        <dbReference type="Pfam" id="PF00148"/>
    </source>
</evidence>
<comment type="pathway">
    <text evidence="2">Cofactor biosynthesis; Fe-Mo cofactor biosynthesis.</text>
</comment>
<gene>
    <name evidence="8" type="primary">nifE</name>
    <name evidence="8" type="ORF">R50_0456</name>
</gene>
<evidence type="ECO:0000256" key="2">
    <source>
        <dbReference type="ARBA" id="ARBA00005155"/>
    </source>
</evidence>
<dbReference type="PANTHER" id="PTHR42956:SF1">
    <property type="entry name" value="NITROGENASE IRON-MOLYBDENUM COFACTOR BIOSYNTHESIS PROTEIN NIFE"/>
    <property type="match status" value="1"/>
</dbReference>
<dbReference type="KEGG" id="hfv:R50_0456"/>
<dbReference type="AlphaFoldDB" id="A0A6F8ZES9"/>
<sequence length="448" mass="48571">MLPSQLFYEPACSHQRKKAPGQRCALPKPGSASGGCAFDGAQIVGVPLADVAHLVHGPIACLGNSWDVRGALSSGPTLYRTAFTTDLDESGIVFGGEKRLLAAIREVVHRYHPPAVMVYATCVTALIGDDLEEACRSAQAELGIPVIPVNAPGFLGSKNLGNRATGQALLDHVIGTREPAGDTSRAVNLIGDYNIAGELWNITPLLDRLGIRLLATISGDGRFEAVAGAHRARANMVVCSKALLNVGRGMQERWGIPFFEGSFYGRRETSRALREMARLIGDPDLQARTEALIAEEEARLGPRLAPYLPILRGKRALLYTGGVKSWSVISALQDLGMTVVATGVGKSTEEDEARVKELLGPDARLIREGAPKKLLALMEELEADILLAGGRNLYTAIKNRYRFLDINQERHHTYTGYEGLVHLARELAREFASPVYAQVRRPAPWEAR</sequence>
<keyword evidence="5 6" id="KW-0535">Nitrogen fixation</keyword>
<dbReference type="PROSITE" id="PS00699">
    <property type="entry name" value="NITROGENASE_1_1"/>
    <property type="match status" value="1"/>
</dbReference>
<dbReference type="GO" id="GO:0016163">
    <property type="term" value="F:nitrogenase activity"/>
    <property type="evidence" value="ECO:0007669"/>
    <property type="project" value="InterPro"/>
</dbReference>
<keyword evidence="9" id="KW-1185">Reference proteome</keyword>
<dbReference type="NCBIfam" id="TIGR01283">
    <property type="entry name" value="nifE"/>
    <property type="match status" value="1"/>
</dbReference>
<reference evidence="8 9" key="1">
    <citation type="submission" date="2020-02" db="EMBL/GenBank/DDBJ databases">
        <authorList>
            <person name="Hogendoorn C."/>
        </authorList>
    </citation>
    <scope>NUCLEOTIDE SEQUENCE [LARGE SCALE GENOMIC DNA]</scope>
    <source>
        <strain evidence="8">R501</strain>
    </source>
</reference>
<dbReference type="Gene3D" id="3.40.50.12380">
    <property type="entry name" value="Nitrogenase MoFe cofactor biosynthesis protein NifE, C-terminal"/>
    <property type="match status" value="1"/>
</dbReference>
<evidence type="ECO:0000313" key="8">
    <source>
        <dbReference type="EMBL" id="CAB1127962.1"/>
    </source>
</evidence>
<dbReference type="InterPro" id="IPR005973">
    <property type="entry name" value="NifE"/>
</dbReference>
<dbReference type="PANTHER" id="PTHR42956">
    <property type="entry name" value="NITROGENASE IRON-MOLYBDENUM COFACTOR BIOSYNTHESIS PROTEIN NIFE"/>
    <property type="match status" value="1"/>
</dbReference>
<dbReference type="GO" id="GO:0065003">
    <property type="term" value="P:protein-containing complex assembly"/>
    <property type="evidence" value="ECO:0007669"/>
    <property type="project" value="InterPro"/>
</dbReference>
<dbReference type="Proteomes" id="UP000503399">
    <property type="component" value="Chromosome"/>
</dbReference>
<name>A0A6F8ZES9_9FIRM</name>